<dbReference type="Proteomes" id="UP001500359">
    <property type="component" value="Unassembled WGS sequence"/>
</dbReference>
<evidence type="ECO:0000259" key="4">
    <source>
        <dbReference type="Pfam" id="PF23357"/>
    </source>
</evidence>
<evidence type="ECO:0000259" key="3">
    <source>
        <dbReference type="Pfam" id="PF09822"/>
    </source>
</evidence>
<evidence type="ECO:0000313" key="6">
    <source>
        <dbReference type="Proteomes" id="UP001500359"/>
    </source>
</evidence>
<keyword evidence="2" id="KW-1133">Transmembrane helix</keyword>
<keyword evidence="1" id="KW-0175">Coiled coil</keyword>
<dbReference type="InterPro" id="IPR019196">
    <property type="entry name" value="ABC_transp_unknown"/>
</dbReference>
<feature type="transmembrane region" description="Helical" evidence="2">
    <location>
        <begin position="583"/>
        <end position="603"/>
    </location>
</feature>
<protein>
    <submittedName>
        <fullName evidence="5">GldG family protein</fullName>
    </submittedName>
</protein>
<accession>A0ABP3WVV1</accession>
<evidence type="ECO:0000313" key="5">
    <source>
        <dbReference type="EMBL" id="GAA0856093.1"/>
    </source>
</evidence>
<evidence type="ECO:0000256" key="2">
    <source>
        <dbReference type="SAM" id="Phobius"/>
    </source>
</evidence>
<keyword evidence="2" id="KW-0472">Membrane</keyword>
<feature type="domain" description="DUF7088" evidence="4">
    <location>
        <begin position="37"/>
        <end position="137"/>
    </location>
</feature>
<name>A0ABP3WVV1_9ALTE</name>
<comment type="caution">
    <text evidence="5">The sequence shown here is derived from an EMBL/GenBank/DDBJ whole genome shotgun (WGS) entry which is preliminary data.</text>
</comment>
<keyword evidence="2" id="KW-0812">Transmembrane</keyword>
<dbReference type="RefSeq" id="WP_343858654.1">
    <property type="nucleotide sequence ID" value="NZ_BAAAFD010000003.1"/>
</dbReference>
<feature type="coiled-coil region" evidence="1">
    <location>
        <begin position="504"/>
        <end position="542"/>
    </location>
</feature>
<dbReference type="Pfam" id="PF23357">
    <property type="entry name" value="DUF7088"/>
    <property type="match status" value="1"/>
</dbReference>
<organism evidence="5 6">
    <name type="scientific">Aliiglaciecola litoralis</name>
    <dbReference type="NCBI Taxonomy" id="582857"/>
    <lineage>
        <taxon>Bacteria</taxon>
        <taxon>Pseudomonadati</taxon>
        <taxon>Pseudomonadota</taxon>
        <taxon>Gammaproteobacteria</taxon>
        <taxon>Alteromonadales</taxon>
        <taxon>Alteromonadaceae</taxon>
        <taxon>Aliiglaciecola</taxon>
    </lineage>
</organism>
<feature type="domain" description="ABC-type uncharacterised transport system" evidence="3">
    <location>
        <begin position="184"/>
        <end position="474"/>
    </location>
</feature>
<keyword evidence="6" id="KW-1185">Reference proteome</keyword>
<dbReference type="EMBL" id="BAAAFD010000003">
    <property type="protein sequence ID" value="GAA0856093.1"/>
    <property type="molecule type" value="Genomic_DNA"/>
</dbReference>
<sequence>MSKLSTSFILFLLAILFFALTVLNNQLLSPLRLDLTENQVYSLSKGSKEIVANIDEPINLYFFFSDKSSKGMTTLRNYASRVESMLQEYANAAPGKIKLNVIDPVAFSEAEDQANQFGLTAATVGNLGDAIYLGLAATNALDDQEVIAFFDPQQEKFLEYEISKLLHKLSSPQAVKVTVVSDLPLSGGQNPMSGRFDPAWSFLTQLQQLYDVEQIGNSAQSLPEGSEVVMLIHPTEVSEELMFAIDQYALKGGKLLVFVDPNSESDPMAMMAGMGAMGPSSSNLPSLFKAWGVNFDATQTLLDAELGLDIRTSDGGVARHFGFIGIESAQLNRSDVTTASLEVINGASFGVFSKNPSSSVRWETLMSSSNNTALIPVGTYAANREPQALSREFENANQQHVLAVRLTGKAKSAFDEALDTSQQQDFIASTEQLNVILVGDTDMLADRFWVQQANFFGQTMLTPFANNGDFVTNAVENLAGSNALISIRSRGTFARPFTTVDALTVEAERKFREQEQLLQQQLDETEQQLAQLQQQEAEGAALVLSPAQQQAIDDFVAKRVEIRKALREVRHQLDKDIEELGNWLKFINIAVTPFILMLVLMLLSRLFRTRSNGSEGL</sequence>
<reference evidence="6" key="1">
    <citation type="journal article" date="2019" name="Int. J. Syst. Evol. Microbiol.">
        <title>The Global Catalogue of Microorganisms (GCM) 10K type strain sequencing project: providing services to taxonomists for standard genome sequencing and annotation.</title>
        <authorList>
            <consortium name="The Broad Institute Genomics Platform"/>
            <consortium name="The Broad Institute Genome Sequencing Center for Infectious Disease"/>
            <person name="Wu L."/>
            <person name="Ma J."/>
        </authorList>
    </citation>
    <scope>NUCLEOTIDE SEQUENCE [LARGE SCALE GENOMIC DNA]</scope>
    <source>
        <strain evidence="6">JCM 15896</strain>
    </source>
</reference>
<evidence type="ECO:0000256" key="1">
    <source>
        <dbReference type="SAM" id="Coils"/>
    </source>
</evidence>
<gene>
    <name evidence="5" type="ORF">GCM10009114_16810</name>
</gene>
<dbReference type="Pfam" id="PF09822">
    <property type="entry name" value="ABC_transp_aux"/>
    <property type="match status" value="1"/>
</dbReference>
<dbReference type="InterPro" id="IPR055396">
    <property type="entry name" value="DUF7088"/>
</dbReference>
<proteinExistence type="predicted"/>